<dbReference type="VEuPathDB" id="PlasmoDB:PocGH01_11027100"/>
<feature type="chain" id="PRO_5008678076" evidence="1">
    <location>
        <begin position="24"/>
        <end position="134"/>
    </location>
</feature>
<name>A0A1C3KTX8_PLAOA</name>
<evidence type="ECO:0000256" key="1">
    <source>
        <dbReference type="SAM" id="SignalP"/>
    </source>
</evidence>
<dbReference type="OrthoDB" id="329189at2759"/>
<feature type="signal peptide" evidence="1">
    <location>
        <begin position="1"/>
        <end position="23"/>
    </location>
</feature>
<keyword evidence="1" id="KW-0732">Signal</keyword>
<reference evidence="2 3" key="1">
    <citation type="submission" date="2016-06" db="EMBL/GenBank/DDBJ databases">
        <authorList>
            <consortium name="Pathogen Informatics"/>
        </authorList>
    </citation>
    <scope>NUCLEOTIDE SEQUENCE [LARGE SCALE GENOMIC DNA]</scope>
    <source>
        <strain evidence="2">PowCR01</strain>
    </source>
</reference>
<dbReference type="Proteomes" id="UP000243200">
    <property type="component" value="Chromosome 11"/>
</dbReference>
<evidence type="ECO:0000313" key="2">
    <source>
        <dbReference type="EMBL" id="SBT77624.1"/>
    </source>
</evidence>
<sequence length="134" mass="15843">MNYFVVPLCLFFWCLVKNNFVLNEKIIPMGPANRSKLKKLIERDEDFKINIHAPVEDTQEVLESLDSLMRVEEIQKKVDEDEFMSDKQRLLKIHKKRIQDIVTSAFEPLQALLPNPLQYLIIKDVHSYLKNLDE</sequence>
<gene>
    <name evidence="2" type="primary">PSOP6</name>
    <name evidence="2" type="ORF">POWCR01_110021300</name>
</gene>
<evidence type="ECO:0000313" key="3">
    <source>
        <dbReference type="Proteomes" id="UP000243200"/>
    </source>
</evidence>
<organism evidence="2 3">
    <name type="scientific">Plasmodium ovale</name>
    <name type="common">malaria parasite P. ovale</name>
    <dbReference type="NCBI Taxonomy" id="36330"/>
    <lineage>
        <taxon>Eukaryota</taxon>
        <taxon>Sar</taxon>
        <taxon>Alveolata</taxon>
        <taxon>Apicomplexa</taxon>
        <taxon>Aconoidasida</taxon>
        <taxon>Haemosporida</taxon>
        <taxon>Plasmodiidae</taxon>
        <taxon>Plasmodium</taxon>
        <taxon>Plasmodium (Plasmodium)</taxon>
    </lineage>
</organism>
<protein>
    <submittedName>
        <fullName evidence="2">Secreted ookinete protein, putative</fullName>
    </submittedName>
</protein>
<proteinExistence type="predicted"/>
<accession>A0A1C3KTX8</accession>
<dbReference type="AlphaFoldDB" id="A0A1C3KTX8"/>
<dbReference type="EMBL" id="LT594515">
    <property type="protein sequence ID" value="SBT77624.1"/>
    <property type="molecule type" value="Genomic_DNA"/>
</dbReference>
<dbReference type="VEuPathDB" id="PlasmoDB:POWCR01_110021300"/>